<dbReference type="EMBL" id="JALPRK010000021">
    <property type="protein sequence ID" value="MCK8489228.1"/>
    <property type="molecule type" value="Genomic_DNA"/>
</dbReference>
<evidence type="ECO:0000259" key="1">
    <source>
        <dbReference type="Pfam" id="PF03009"/>
    </source>
</evidence>
<dbReference type="CDD" id="cd08583">
    <property type="entry name" value="PI-PLCc_GDPD_SF_unchar1"/>
    <property type="match status" value="1"/>
</dbReference>
<dbReference type="Gene3D" id="3.20.20.190">
    <property type="entry name" value="Phosphatidylinositol (PI) phosphodiesterase"/>
    <property type="match status" value="1"/>
</dbReference>
<protein>
    <submittedName>
        <fullName evidence="2">Glycerophosphodiester phosphodiesterase</fullName>
    </submittedName>
</protein>
<dbReference type="PANTHER" id="PTHR46211">
    <property type="entry name" value="GLYCEROPHOSPHORYL DIESTER PHOSPHODIESTERASE"/>
    <property type="match status" value="1"/>
</dbReference>
<dbReference type="GO" id="GO:0006629">
    <property type="term" value="P:lipid metabolic process"/>
    <property type="evidence" value="ECO:0007669"/>
    <property type="project" value="InterPro"/>
</dbReference>
<sequence>MKNKLLYNLLLLLGIALLALSWLPEWPDTEKQGFTAHRMVAHAMGGIEGLTYTNSYDAFVANYEKGFRVFEVDLLLSSDGKLVARHEWGEGFTKQLGEQDKLAADRQGAVLTHAEFKAAKIQDIYEPLDWIDVLELMEQYPDAYIVTDTKQSTSEEIQRIFKQIVDEAMTKNPELLERIVPQIYNRAMWEPVERIYPFDSVIFTLYQTHETDEEVVAFAEEKELAAITMSDTRANAGLIQELNRIGVSSYIHTINDPETIAKFKKMGAYGFYTDFLTEADLAKNTGLLSLLNGYVFAR</sequence>
<dbReference type="RefSeq" id="WP_248553268.1">
    <property type="nucleotide sequence ID" value="NZ_JALPRK010000021.1"/>
</dbReference>
<dbReference type="SUPFAM" id="SSF51695">
    <property type="entry name" value="PLC-like phosphodiesterases"/>
    <property type="match status" value="1"/>
</dbReference>
<feature type="domain" description="GP-PDE" evidence="1">
    <location>
        <begin position="53"/>
        <end position="276"/>
    </location>
</feature>
<evidence type="ECO:0000313" key="3">
    <source>
        <dbReference type="Proteomes" id="UP001139534"/>
    </source>
</evidence>
<dbReference type="PANTHER" id="PTHR46211:SF14">
    <property type="entry name" value="GLYCEROPHOSPHODIESTER PHOSPHODIESTERASE"/>
    <property type="match status" value="1"/>
</dbReference>
<organism evidence="2 3">
    <name type="scientific">Paenibacillus mellifer</name>
    <dbReference type="NCBI Taxonomy" id="2937794"/>
    <lineage>
        <taxon>Bacteria</taxon>
        <taxon>Bacillati</taxon>
        <taxon>Bacillota</taxon>
        <taxon>Bacilli</taxon>
        <taxon>Bacillales</taxon>
        <taxon>Paenibacillaceae</taxon>
        <taxon>Paenibacillus</taxon>
    </lineage>
</organism>
<keyword evidence="3" id="KW-1185">Reference proteome</keyword>
<dbReference type="InterPro" id="IPR030395">
    <property type="entry name" value="GP_PDE_dom"/>
</dbReference>
<reference evidence="2" key="1">
    <citation type="submission" date="2022-04" db="EMBL/GenBank/DDBJ databases">
        <authorList>
            <person name="Seo M.-J."/>
        </authorList>
    </citation>
    <scope>NUCLEOTIDE SEQUENCE</scope>
    <source>
        <strain evidence="2">MBLB2552</strain>
    </source>
</reference>
<dbReference type="InterPro" id="IPR017946">
    <property type="entry name" value="PLC-like_Pdiesterase_TIM-brl"/>
</dbReference>
<gene>
    <name evidence="2" type="ORF">M0651_18810</name>
</gene>
<evidence type="ECO:0000313" key="2">
    <source>
        <dbReference type="EMBL" id="MCK8489228.1"/>
    </source>
</evidence>
<dbReference type="GO" id="GO:0008081">
    <property type="term" value="F:phosphoric diester hydrolase activity"/>
    <property type="evidence" value="ECO:0007669"/>
    <property type="project" value="InterPro"/>
</dbReference>
<comment type="caution">
    <text evidence="2">The sequence shown here is derived from an EMBL/GenBank/DDBJ whole genome shotgun (WGS) entry which is preliminary data.</text>
</comment>
<dbReference type="AlphaFoldDB" id="A0A9X2BRB7"/>
<accession>A0A9X2BRB7</accession>
<name>A0A9X2BRB7_9BACL</name>
<dbReference type="Pfam" id="PF03009">
    <property type="entry name" value="GDPD"/>
    <property type="match status" value="1"/>
</dbReference>
<proteinExistence type="predicted"/>
<dbReference type="Proteomes" id="UP001139534">
    <property type="component" value="Unassembled WGS sequence"/>
</dbReference>